<feature type="non-terminal residue" evidence="1">
    <location>
        <position position="41"/>
    </location>
</feature>
<dbReference type="EMBL" id="CAJOAX010035974">
    <property type="protein sequence ID" value="CAF4264174.1"/>
    <property type="molecule type" value="Genomic_DNA"/>
</dbReference>
<accession>A0A820FJ15</accession>
<evidence type="ECO:0000313" key="2">
    <source>
        <dbReference type="Proteomes" id="UP000663823"/>
    </source>
</evidence>
<protein>
    <submittedName>
        <fullName evidence="1">Uncharacterized protein</fullName>
    </submittedName>
</protein>
<evidence type="ECO:0000313" key="1">
    <source>
        <dbReference type="EMBL" id="CAF4264174.1"/>
    </source>
</evidence>
<name>A0A820FJ15_9BILA</name>
<comment type="caution">
    <text evidence="1">The sequence shown here is derived from an EMBL/GenBank/DDBJ whole genome shotgun (WGS) entry which is preliminary data.</text>
</comment>
<organism evidence="1 2">
    <name type="scientific">Rotaria sordida</name>
    <dbReference type="NCBI Taxonomy" id="392033"/>
    <lineage>
        <taxon>Eukaryota</taxon>
        <taxon>Metazoa</taxon>
        <taxon>Spiralia</taxon>
        <taxon>Gnathifera</taxon>
        <taxon>Rotifera</taxon>
        <taxon>Eurotatoria</taxon>
        <taxon>Bdelloidea</taxon>
        <taxon>Philodinida</taxon>
        <taxon>Philodinidae</taxon>
        <taxon>Rotaria</taxon>
    </lineage>
</organism>
<reference evidence="1" key="1">
    <citation type="submission" date="2021-02" db="EMBL/GenBank/DDBJ databases">
        <authorList>
            <person name="Nowell W R."/>
        </authorList>
    </citation>
    <scope>NUCLEOTIDE SEQUENCE</scope>
</reference>
<sequence length="41" mass="4809">MFEDLFSFIAAQNCDKRSNPLDADLKCKLNRYLVQMKKAIE</sequence>
<gene>
    <name evidence="1" type="ORF">OTI717_LOCUS40877</name>
</gene>
<proteinExistence type="predicted"/>
<dbReference type="Proteomes" id="UP000663823">
    <property type="component" value="Unassembled WGS sequence"/>
</dbReference>
<dbReference type="AlphaFoldDB" id="A0A820FJ15"/>